<evidence type="ECO:0000256" key="1">
    <source>
        <dbReference type="SAM" id="MobiDB-lite"/>
    </source>
</evidence>
<name>A0A9P8TF53_9ASCO</name>
<protein>
    <submittedName>
        <fullName evidence="2">Uncharacterized protein</fullName>
    </submittedName>
</protein>
<sequence>MFKSILSTLLQFSNSREIQKTSNEVNDDQLISNHKKIIAILSDPDNGDITNETGDGFIDVEIRELKFNEVVRIGNVQNNNNDNNNDIDEIPVLTEGDLGNDLSDSQMANTFIKFSQKHAASKSKVSNIGNLLAPKSTDNTFKSTSGSNKRRNKLNGLGKESNNQLKDNKFVESNLSKDDFIFEKNSKPTATTRTSSDSLIYLTSIDHFKELTRVSRGKKISKKRYNH</sequence>
<reference evidence="2" key="1">
    <citation type="journal article" date="2021" name="Open Biol.">
        <title>Shared evolutionary footprints suggest mitochondrial oxidative damage underlies multiple complex I losses in fungi.</title>
        <authorList>
            <person name="Schikora-Tamarit M.A."/>
            <person name="Marcet-Houben M."/>
            <person name="Nosek J."/>
            <person name="Gabaldon T."/>
        </authorList>
    </citation>
    <scope>NUCLEOTIDE SEQUENCE</scope>
    <source>
        <strain evidence="2">CBS6341</strain>
    </source>
</reference>
<dbReference type="AlphaFoldDB" id="A0A9P8TF53"/>
<evidence type="ECO:0000313" key="3">
    <source>
        <dbReference type="Proteomes" id="UP000769528"/>
    </source>
</evidence>
<reference evidence="2" key="2">
    <citation type="submission" date="2021-01" db="EMBL/GenBank/DDBJ databases">
        <authorList>
            <person name="Schikora-Tamarit M.A."/>
        </authorList>
    </citation>
    <scope>NUCLEOTIDE SEQUENCE</scope>
    <source>
        <strain evidence="2">CBS6341</strain>
    </source>
</reference>
<organism evidence="2 3">
    <name type="scientific">Wickerhamomyces mucosus</name>
    <dbReference type="NCBI Taxonomy" id="1378264"/>
    <lineage>
        <taxon>Eukaryota</taxon>
        <taxon>Fungi</taxon>
        <taxon>Dikarya</taxon>
        <taxon>Ascomycota</taxon>
        <taxon>Saccharomycotina</taxon>
        <taxon>Saccharomycetes</taxon>
        <taxon>Phaffomycetales</taxon>
        <taxon>Wickerhamomycetaceae</taxon>
        <taxon>Wickerhamomyces</taxon>
    </lineage>
</organism>
<evidence type="ECO:0000313" key="2">
    <source>
        <dbReference type="EMBL" id="KAH3676310.1"/>
    </source>
</evidence>
<keyword evidence="3" id="KW-1185">Reference proteome</keyword>
<gene>
    <name evidence="2" type="ORF">WICMUC_002106</name>
</gene>
<comment type="caution">
    <text evidence="2">The sequence shown here is derived from an EMBL/GenBank/DDBJ whole genome shotgun (WGS) entry which is preliminary data.</text>
</comment>
<proteinExistence type="predicted"/>
<accession>A0A9P8TF53</accession>
<dbReference type="Proteomes" id="UP000769528">
    <property type="component" value="Unassembled WGS sequence"/>
</dbReference>
<feature type="compositionally biased region" description="Polar residues" evidence="1">
    <location>
        <begin position="136"/>
        <end position="147"/>
    </location>
</feature>
<dbReference type="EMBL" id="JAEUBF010000657">
    <property type="protein sequence ID" value="KAH3676310.1"/>
    <property type="molecule type" value="Genomic_DNA"/>
</dbReference>
<feature type="region of interest" description="Disordered" evidence="1">
    <location>
        <begin position="136"/>
        <end position="162"/>
    </location>
</feature>